<name>A0A8H3FUX4_9LECA</name>
<dbReference type="AlphaFoldDB" id="A0A8H3FUX4"/>
<feature type="transmembrane region" description="Helical" evidence="2">
    <location>
        <begin position="93"/>
        <end position="112"/>
    </location>
</feature>
<dbReference type="InterPro" id="IPR021047">
    <property type="entry name" value="Mannosyltransferase_CMT1"/>
</dbReference>
<evidence type="ECO:0000256" key="2">
    <source>
        <dbReference type="SAM" id="Phobius"/>
    </source>
</evidence>
<protein>
    <recommendedName>
        <fullName evidence="5">Glycosyltransferase family 69 protein</fullName>
    </recommendedName>
</protein>
<accession>A0A8H3FUX4</accession>
<dbReference type="OrthoDB" id="262547at2759"/>
<dbReference type="EMBL" id="CAJPDS010000052">
    <property type="protein sequence ID" value="CAF9929537.1"/>
    <property type="molecule type" value="Genomic_DNA"/>
</dbReference>
<evidence type="ECO:0000313" key="3">
    <source>
        <dbReference type="EMBL" id="CAF9929537.1"/>
    </source>
</evidence>
<evidence type="ECO:0000256" key="1">
    <source>
        <dbReference type="SAM" id="MobiDB-lite"/>
    </source>
</evidence>
<proteinExistence type="predicted"/>
<keyword evidence="4" id="KW-1185">Reference proteome</keyword>
<organism evidence="3 4">
    <name type="scientific">Heterodermia speciosa</name>
    <dbReference type="NCBI Taxonomy" id="116794"/>
    <lineage>
        <taxon>Eukaryota</taxon>
        <taxon>Fungi</taxon>
        <taxon>Dikarya</taxon>
        <taxon>Ascomycota</taxon>
        <taxon>Pezizomycotina</taxon>
        <taxon>Lecanoromycetes</taxon>
        <taxon>OSLEUM clade</taxon>
        <taxon>Lecanoromycetidae</taxon>
        <taxon>Caliciales</taxon>
        <taxon>Physciaceae</taxon>
        <taxon>Heterodermia</taxon>
    </lineage>
</organism>
<dbReference type="Pfam" id="PF11735">
    <property type="entry name" value="CAP59_mtransfer"/>
    <property type="match status" value="1"/>
</dbReference>
<reference evidence="3" key="1">
    <citation type="submission" date="2021-03" db="EMBL/GenBank/DDBJ databases">
        <authorList>
            <person name="Tagirdzhanova G."/>
        </authorList>
    </citation>
    <scope>NUCLEOTIDE SEQUENCE</scope>
</reference>
<keyword evidence="2" id="KW-0472">Membrane</keyword>
<gene>
    <name evidence="3" type="ORF">HETSPECPRED_007388</name>
</gene>
<sequence length="533" mass="60777">MANSQNEFELDERGSSRSSEDFYVDDADFETQGLTSNSYSNPPSPALFQPLLNLLPPRITKLFSRYISWVRGRRRRRRSFLGCSILRGRRTGLVFNSVAGITLILVAFTAVFQPSYTNPPAHYENLRRRVMSSDDYGRANSDNQKIFIAASIYDKGGRLVKGAWGRNVLELLNLLGNRNTFLSIYENDSGQEARKELEKFQEEVQCNSQLVYEEHLSLEDIPKITLPDGSDRIKRIAYLAEVRNKVLKPLEDSDVAYDKILFLNDVIFNPVDAAQLLFSTNANEHGKAIYHAACAVDFINPFKFYDTFATRDLEGFSMGVPFYPWFSDAGKGLSRQDVLDGKDAVRVKSCWGGMVAFDATFLQAPILESAARTVEQRNILGSDDDEGDKEMEKSVDGKKWDSYHPIRFRARSSLHREASECCLIHADLIEATRNETFQEDTGIYQNPYIRVAYGSWTLWWLRFTRRFERLYTIPHNIINHQVGLPWPNDHRQGTKDGAGADVGGYCEIEALQLLRENPRKGEKNWESVPIPSE</sequence>
<dbReference type="PANTHER" id="PTHR34144:SF8">
    <property type="entry name" value="GLYCOSYLTRANSFERASE FAMILY 69 PROTEIN"/>
    <property type="match status" value="1"/>
</dbReference>
<evidence type="ECO:0000313" key="4">
    <source>
        <dbReference type="Proteomes" id="UP000664521"/>
    </source>
</evidence>
<dbReference type="Proteomes" id="UP000664521">
    <property type="component" value="Unassembled WGS sequence"/>
</dbReference>
<dbReference type="PANTHER" id="PTHR34144">
    <property type="entry name" value="CHROMOSOME 8, WHOLE GENOME SHOTGUN SEQUENCE"/>
    <property type="match status" value="1"/>
</dbReference>
<feature type="region of interest" description="Disordered" evidence="1">
    <location>
        <begin position="1"/>
        <end position="22"/>
    </location>
</feature>
<evidence type="ECO:0008006" key="5">
    <source>
        <dbReference type="Google" id="ProtNLM"/>
    </source>
</evidence>
<keyword evidence="2" id="KW-1133">Transmembrane helix</keyword>
<keyword evidence="2" id="KW-0812">Transmembrane</keyword>
<comment type="caution">
    <text evidence="3">The sequence shown here is derived from an EMBL/GenBank/DDBJ whole genome shotgun (WGS) entry which is preliminary data.</text>
</comment>
<feature type="compositionally biased region" description="Basic and acidic residues" evidence="1">
    <location>
        <begin position="11"/>
        <end position="20"/>
    </location>
</feature>